<comment type="caution">
    <text evidence="6">The sequence shown here is derived from an EMBL/GenBank/DDBJ whole genome shotgun (WGS) entry which is preliminary data.</text>
</comment>
<dbReference type="OrthoDB" id="5422068at2759"/>
<dbReference type="SUPFAM" id="SSF51316">
    <property type="entry name" value="Mss4-like"/>
    <property type="match status" value="2"/>
</dbReference>
<dbReference type="PROSITE" id="PS51891">
    <property type="entry name" value="CENP_V_GFA"/>
    <property type="match status" value="1"/>
</dbReference>
<keyword evidence="2" id="KW-0479">Metal-binding</keyword>
<evidence type="ECO:0000259" key="5">
    <source>
        <dbReference type="PROSITE" id="PS51891"/>
    </source>
</evidence>
<dbReference type="Pfam" id="PF04828">
    <property type="entry name" value="GFA"/>
    <property type="match status" value="1"/>
</dbReference>
<evidence type="ECO:0000256" key="1">
    <source>
        <dbReference type="ARBA" id="ARBA00005495"/>
    </source>
</evidence>
<keyword evidence="7" id="KW-1185">Reference proteome</keyword>
<gene>
    <name evidence="6" type="ORF">CTA1_6238</name>
</gene>
<accession>A0A4V6Y9I4</accession>
<evidence type="ECO:0000256" key="2">
    <source>
        <dbReference type="ARBA" id="ARBA00022723"/>
    </source>
</evidence>
<protein>
    <recommendedName>
        <fullName evidence="5">CENP-V/GFA domain-containing protein</fullName>
    </recommendedName>
</protein>
<keyword evidence="3" id="KW-0862">Zinc</keyword>
<evidence type="ECO:0000313" key="7">
    <source>
        <dbReference type="Proteomes" id="UP000310108"/>
    </source>
</evidence>
<dbReference type="GO" id="GO:0046872">
    <property type="term" value="F:metal ion binding"/>
    <property type="evidence" value="ECO:0007669"/>
    <property type="project" value="UniProtKB-KW"/>
</dbReference>
<dbReference type="EMBL" id="PJEX01000075">
    <property type="protein sequence ID" value="TKW56206.1"/>
    <property type="molecule type" value="Genomic_DNA"/>
</dbReference>
<dbReference type="AlphaFoldDB" id="A0A4V6Y9I4"/>
<dbReference type="PANTHER" id="PTHR33337">
    <property type="entry name" value="GFA DOMAIN-CONTAINING PROTEIN"/>
    <property type="match status" value="1"/>
</dbReference>
<evidence type="ECO:0000313" key="6">
    <source>
        <dbReference type="EMBL" id="TKW56206.1"/>
    </source>
</evidence>
<reference evidence="6 7" key="1">
    <citation type="journal article" date="2019" name="PLoS ONE">
        <title>Comparative genome analysis indicates high evolutionary potential of pathogenicity genes in Colletotrichum tanaceti.</title>
        <authorList>
            <person name="Lelwala R.V."/>
            <person name="Korhonen P.K."/>
            <person name="Young N.D."/>
            <person name="Scott J.B."/>
            <person name="Ades P.A."/>
            <person name="Gasser R.B."/>
            <person name="Taylor P.W.J."/>
        </authorList>
    </citation>
    <scope>NUCLEOTIDE SEQUENCE [LARGE SCALE GENOMIC DNA]</scope>
    <source>
        <strain evidence="6">BRIP57314</strain>
    </source>
</reference>
<dbReference type="InterPro" id="IPR011057">
    <property type="entry name" value="Mss4-like_sf"/>
</dbReference>
<comment type="similarity">
    <text evidence="1">Belongs to the Gfa family.</text>
</comment>
<name>A0A4V6Y9I4_9PEZI</name>
<dbReference type="InterPro" id="IPR006913">
    <property type="entry name" value="CENP-V/GFA"/>
</dbReference>
<sequence>MADSVTIMARCLCMEHTFSASLATSALPLKAVCCHCTSCRRVTGSLYSSCAPWPSPSGEEDLSGLERYSYSRHTDIFFCGRCSSKLFCRVSLPTAPAPAVYVVTGALDNTPGLVEYTSHMFVGDTIDGGASVWLPPAAERWKGGRGSQELSLEWPASAAASSSSKSLLSTSPSPLVAVPRASPSATHFHCHCRGVHFSLRSAADLEANPAGVSTTCRVDPRSLRYSARADSCDSCRLTSGSDVNAWALAPLTHIEFVDVAGNSSSSSPGLPEFPRTLAALREAVTAAPRDGRDARLGTLAVHDSSPGVERYSCSRCAANVFHAARDRDGGGVVDVVDVAVGLLRHPDGARAEGLLAWSYGEVGWDVDAAGGWREGIVTLVKLLSGRMG</sequence>
<evidence type="ECO:0000256" key="3">
    <source>
        <dbReference type="ARBA" id="ARBA00022833"/>
    </source>
</evidence>
<feature type="domain" description="CENP-V/GFA" evidence="5">
    <location>
        <begin position="7"/>
        <end position="117"/>
    </location>
</feature>
<dbReference type="Gene3D" id="3.90.1590.10">
    <property type="entry name" value="glutathione-dependent formaldehyde- activating enzyme (gfa)"/>
    <property type="match status" value="2"/>
</dbReference>
<keyword evidence="4" id="KW-0456">Lyase</keyword>
<dbReference type="PANTHER" id="PTHR33337:SF30">
    <property type="entry name" value="DUF636 DOMAIN PROTEIN (AFU_ORTHOLOGUE AFUA_1G03180)"/>
    <property type="match status" value="1"/>
</dbReference>
<evidence type="ECO:0000256" key="4">
    <source>
        <dbReference type="ARBA" id="ARBA00023239"/>
    </source>
</evidence>
<dbReference type="Proteomes" id="UP000310108">
    <property type="component" value="Unassembled WGS sequence"/>
</dbReference>
<dbReference type="GO" id="GO:0016846">
    <property type="term" value="F:carbon-sulfur lyase activity"/>
    <property type="evidence" value="ECO:0007669"/>
    <property type="project" value="InterPro"/>
</dbReference>
<proteinExistence type="inferred from homology"/>
<organism evidence="6 7">
    <name type="scientific">Colletotrichum tanaceti</name>
    <dbReference type="NCBI Taxonomy" id="1306861"/>
    <lineage>
        <taxon>Eukaryota</taxon>
        <taxon>Fungi</taxon>
        <taxon>Dikarya</taxon>
        <taxon>Ascomycota</taxon>
        <taxon>Pezizomycotina</taxon>
        <taxon>Sordariomycetes</taxon>
        <taxon>Hypocreomycetidae</taxon>
        <taxon>Glomerellales</taxon>
        <taxon>Glomerellaceae</taxon>
        <taxon>Colletotrichum</taxon>
        <taxon>Colletotrichum destructivum species complex</taxon>
    </lineage>
</organism>